<dbReference type="SUPFAM" id="SSF53335">
    <property type="entry name" value="S-adenosyl-L-methionine-dependent methyltransferases"/>
    <property type="match status" value="1"/>
</dbReference>
<name>A0A1H4WR95_9ACTN</name>
<dbReference type="Gene3D" id="1.10.1020.10">
    <property type="entry name" value="Adenine-specific Methyltransferase, Domain 2"/>
    <property type="match status" value="1"/>
</dbReference>
<dbReference type="GO" id="GO:0043565">
    <property type="term" value="F:sequence-specific DNA binding"/>
    <property type="evidence" value="ECO:0007669"/>
    <property type="project" value="TreeGrafter"/>
</dbReference>
<protein>
    <recommendedName>
        <fullName evidence="2">site-specific DNA-methyltransferase (adenine-specific)</fullName>
        <ecNumber evidence="2">2.1.1.72</ecNumber>
    </recommendedName>
</protein>
<evidence type="ECO:0000256" key="1">
    <source>
        <dbReference type="ARBA" id="ARBA00006594"/>
    </source>
</evidence>
<evidence type="ECO:0000256" key="3">
    <source>
        <dbReference type="ARBA" id="ARBA00022603"/>
    </source>
</evidence>
<dbReference type="GO" id="GO:0032259">
    <property type="term" value="P:methylation"/>
    <property type="evidence" value="ECO:0007669"/>
    <property type="project" value="UniProtKB-KW"/>
</dbReference>
<dbReference type="GO" id="GO:0009307">
    <property type="term" value="P:DNA restriction-modification system"/>
    <property type="evidence" value="ECO:0007669"/>
    <property type="project" value="InterPro"/>
</dbReference>
<gene>
    <name evidence="7" type="ORF">SAMN04489844_3340</name>
</gene>
<evidence type="ECO:0000256" key="2">
    <source>
        <dbReference type="ARBA" id="ARBA00011900"/>
    </source>
</evidence>
<dbReference type="GO" id="GO:1904047">
    <property type="term" value="F:S-adenosyl-L-methionine binding"/>
    <property type="evidence" value="ECO:0007669"/>
    <property type="project" value="TreeGrafter"/>
</dbReference>
<keyword evidence="3 7" id="KW-0489">Methyltransferase</keyword>
<keyword evidence="5" id="KW-0949">S-adenosyl-L-methionine</keyword>
<evidence type="ECO:0000256" key="4">
    <source>
        <dbReference type="ARBA" id="ARBA00022679"/>
    </source>
</evidence>
<proteinExistence type="inferred from homology"/>
<evidence type="ECO:0000256" key="6">
    <source>
        <dbReference type="ARBA" id="ARBA00047942"/>
    </source>
</evidence>
<keyword evidence="8" id="KW-1185">Reference proteome</keyword>
<dbReference type="OrthoDB" id="5190841at2"/>
<dbReference type="InterPro" id="IPR012327">
    <property type="entry name" value="MeTrfase_D12"/>
</dbReference>
<dbReference type="PANTHER" id="PTHR30481:SF3">
    <property type="entry name" value="DNA ADENINE METHYLASE"/>
    <property type="match status" value="1"/>
</dbReference>
<dbReference type="EC" id="2.1.1.72" evidence="2"/>
<dbReference type="STRING" id="402596.SAMN04489844_3340"/>
<comment type="similarity">
    <text evidence="1">Belongs to the N(4)/N(6)-methyltransferase family.</text>
</comment>
<dbReference type="Gene3D" id="3.40.50.150">
    <property type="entry name" value="Vaccinia Virus protein VP39"/>
    <property type="match status" value="1"/>
</dbReference>
<organism evidence="7 8">
    <name type="scientific">Nocardioides exalbidus</name>
    <dbReference type="NCBI Taxonomy" id="402596"/>
    <lineage>
        <taxon>Bacteria</taxon>
        <taxon>Bacillati</taxon>
        <taxon>Actinomycetota</taxon>
        <taxon>Actinomycetes</taxon>
        <taxon>Propionibacteriales</taxon>
        <taxon>Nocardioidaceae</taxon>
        <taxon>Nocardioides</taxon>
    </lineage>
</organism>
<dbReference type="Proteomes" id="UP000198742">
    <property type="component" value="Unassembled WGS sequence"/>
</dbReference>
<reference evidence="8" key="1">
    <citation type="submission" date="2016-10" db="EMBL/GenBank/DDBJ databases">
        <authorList>
            <person name="Varghese N."/>
            <person name="Submissions S."/>
        </authorList>
    </citation>
    <scope>NUCLEOTIDE SEQUENCE [LARGE SCALE GENOMIC DNA]</scope>
    <source>
        <strain evidence="8">DSM 22017</strain>
    </source>
</reference>
<dbReference type="GO" id="GO:0009007">
    <property type="term" value="F:site-specific DNA-methyltransferase (adenine-specific) activity"/>
    <property type="evidence" value="ECO:0007669"/>
    <property type="project" value="UniProtKB-EC"/>
</dbReference>
<evidence type="ECO:0000256" key="5">
    <source>
        <dbReference type="ARBA" id="ARBA00022691"/>
    </source>
</evidence>
<dbReference type="InterPro" id="IPR029063">
    <property type="entry name" value="SAM-dependent_MTases_sf"/>
</dbReference>
<dbReference type="PANTHER" id="PTHR30481">
    <property type="entry name" value="DNA ADENINE METHYLASE"/>
    <property type="match status" value="1"/>
</dbReference>
<dbReference type="InterPro" id="IPR002052">
    <property type="entry name" value="DNA_methylase_N6_adenine_CS"/>
</dbReference>
<dbReference type="Pfam" id="PF02086">
    <property type="entry name" value="MethyltransfD12"/>
    <property type="match status" value="1"/>
</dbReference>
<evidence type="ECO:0000313" key="8">
    <source>
        <dbReference type="Proteomes" id="UP000198742"/>
    </source>
</evidence>
<comment type="catalytic activity">
    <reaction evidence="6">
        <text>a 2'-deoxyadenosine in DNA + S-adenosyl-L-methionine = an N(6)-methyl-2'-deoxyadenosine in DNA + S-adenosyl-L-homocysteine + H(+)</text>
        <dbReference type="Rhea" id="RHEA:15197"/>
        <dbReference type="Rhea" id="RHEA-COMP:12418"/>
        <dbReference type="Rhea" id="RHEA-COMP:12419"/>
        <dbReference type="ChEBI" id="CHEBI:15378"/>
        <dbReference type="ChEBI" id="CHEBI:57856"/>
        <dbReference type="ChEBI" id="CHEBI:59789"/>
        <dbReference type="ChEBI" id="CHEBI:90615"/>
        <dbReference type="ChEBI" id="CHEBI:90616"/>
        <dbReference type="EC" id="2.1.1.72"/>
    </reaction>
</comment>
<dbReference type="GO" id="GO:0006298">
    <property type="term" value="P:mismatch repair"/>
    <property type="evidence" value="ECO:0007669"/>
    <property type="project" value="TreeGrafter"/>
</dbReference>
<dbReference type="InterPro" id="IPR023095">
    <property type="entry name" value="Ade_MeTrfase_dom_2"/>
</dbReference>
<accession>A0A1H4WR95</accession>
<dbReference type="PRINTS" id="PR00505">
    <property type="entry name" value="D12N6MTFRASE"/>
</dbReference>
<evidence type="ECO:0000313" key="7">
    <source>
        <dbReference type="EMBL" id="SEC95819.1"/>
    </source>
</evidence>
<keyword evidence="4" id="KW-0808">Transferase</keyword>
<dbReference type="EMBL" id="FNRT01000002">
    <property type="protein sequence ID" value="SEC95819.1"/>
    <property type="molecule type" value="Genomic_DNA"/>
</dbReference>
<dbReference type="PROSITE" id="PS00092">
    <property type="entry name" value="N6_MTASE"/>
    <property type="match status" value="1"/>
</dbReference>
<sequence>MDQGGGRRWRCLTRCQRGARGLSYPTDNVCEVIDLLELAPSVGADGILTVLPAKLDCLVDVPHPFPYQGSKRALAHAILRYLPDDTATLVEPFAGSAAISIAARYANVADRAVINDVNAPLMAMWRAIIDQPVELADQYEAMWQDSLEDPKAFFLAKRSEFNETNDPALLLYLLNRIVKGAVRYGKTGLFNQSADNRRLGAKPATVRERLVRTSKVMQGTDVHSGSYAPLLIDAGASDVVYMDPPYQGVTNVRDHRYMSGLAREDFEQALHKANDNNVSYVISYDVVREDNKYGEPIDSELGLTHLHVIAGRSAQSTLSGGSDVTVESLYLSPALVDRLGGIDHLIA</sequence>
<dbReference type="AlphaFoldDB" id="A0A1H4WR95"/>